<evidence type="ECO:0000313" key="13">
    <source>
        <dbReference type="Proteomes" id="UP000314983"/>
    </source>
</evidence>
<evidence type="ECO:0000256" key="4">
    <source>
        <dbReference type="ARBA" id="ARBA00023242"/>
    </source>
</evidence>
<comment type="subcellular location">
    <subcellularLocation>
        <location evidence="1 8 9">Nucleus</location>
    </subcellularLocation>
</comment>
<dbReference type="PROSITE" id="PS50071">
    <property type="entry name" value="HOMEOBOX_2"/>
    <property type="match status" value="1"/>
</dbReference>
<dbReference type="Gene3D" id="1.10.10.60">
    <property type="entry name" value="Homeodomain-like"/>
    <property type="match status" value="1"/>
</dbReference>
<dbReference type="PROSITE" id="PS00027">
    <property type="entry name" value="HOMEOBOX_1"/>
    <property type="match status" value="1"/>
</dbReference>
<gene>
    <name evidence="12" type="primary">nkx3.3</name>
</gene>
<reference evidence="12" key="3">
    <citation type="submission" date="2020-05" db="EMBL/GenBank/DDBJ databases">
        <title>Electrophorus electricus (electric eel) genome, fEleEle1, primary haplotype.</title>
        <authorList>
            <person name="Myers G."/>
            <person name="Meyer A."/>
            <person name="Fedrigo O."/>
            <person name="Formenti G."/>
            <person name="Rhie A."/>
            <person name="Tracey A."/>
            <person name="Sims Y."/>
            <person name="Jarvis E.D."/>
        </authorList>
    </citation>
    <scope>NUCLEOTIDE SEQUENCE [LARGE SCALE GENOMIC DNA]</scope>
</reference>
<comment type="similarity">
    <text evidence="5">Belongs to the NK-3 homeobox family.</text>
</comment>
<reference evidence="13" key="1">
    <citation type="journal article" date="2014" name="Science">
        <title>Nonhuman genetics. Genomic basis for the convergent evolution of electric organs.</title>
        <authorList>
            <person name="Gallant J.R."/>
            <person name="Traeger L.L."/>
            <person name="Volkening J.D."/>
            <person name="Moffett H."/>
            <person name="Chen P.H."/>
            <person name="Novina C.D."/>
            <person name="Phillips G.N.Jr."/>
            <person name="Anand R."/>
            <person name="Wells G.B."/>
            <person name="Pinch M."/>
            <person name="Guth R."/>
            <person name="Unguez G.A."/>
            <person name="Albert J.S."/>
            <person name="Zakon H.H."/>
            <person name="Samanta M.P."/>
            <person name="Sussman M.R."/>
        </authorList>
    </citation>
    <scope>NUCLEOTIDE SEQUENCE [LARGE SCALE GENOMIC DNA]</scope>
</reference>
<dbReference type="Proteomes" id="UP000314983">
    <property type="component" value="Chromosome 11"/>
</dbReference>
<feature type="region of interest" description="Disordered" evidence="10">
    <location>
        <begin position="46"/>
        <end position="65"/>
    </location>
</feature>
<dbReference type="AlphaFoldDB" id="A0A4W4E3S4"/>
<dbReference type="InterPro" id="IPR050394">
    <property type="entry name" value="Homeobox_NK-like"/>
</dbReference>
<dbReference type="SUPFAM" id="SSF46689">
    <property type="entry name" value="Homeodomain-like"/>
    <property type="match status" value="1"/>
</dbReference>
<evidence type="ECO:0000256" key="10">
    <source>
        <dbReference type="SAM" id="MobiDB-lite"/>
    </source>
</evidence>
<dbReference type="FunFam" id="1.10.10.60:FF:000225">
    <property type="entry name" value="NK3 homeobox 2"/>
    <property type="match status" value="1"/>
</dbReference>
<evidence type="ECO:0000313" key="12">
    <source>
        <dbReference type="Ensembl" id="ENSEEEP00000006308.1"/>
    </source>
</evidence>
<dbReference type="InterPro" id="IPR020479">
    <property type="entry name" value="HD_metazoa"/>
</dbReference>
<evidence type="ECO:0000259" key="11">
    <source>
        <dbReference type="PROSITE" id="PS50071"/>
    </source>
</evidence>
<dbReference type="PRINTS" id="PR00024">
    <property type="entry name" value="HOMEOBOX"/>
</dbReference>
<dbReference type="CTD" id="503746"/>
<organism evidence="12 13">
    <name type="scientific">Electrophorus electricus</name>
    <name type="common">Electric eel</name>
    <name type="synonym">Gymnotus electricus</name>
    <dbReference type="NCBI Taxonomy" id="8005"/>
    <lineage>
        <taxon>Eukaryota</taxon>
        <taxon>Metazoa</taxon>
        <taxon>Chordata</taxon>
        <taxon>Craniata</taxon>
        <taxon>Vertebrata</taxon>
        <taxon>Euteleostomi</taxon>
        <taxon>Actinopterygii</taxon>
        <taxon>Neopterygii</taxon>
        <taxon>Teleostei</taxon>
        <taxon>Ostariophysi</taxon>
        <taxon>Gymnotiformes</taxon>
        <taxon>Gymnotoidei</taxon>
        <taxon>Gymnotidae</taxon>
        <taxon>Electrophorus</taxon>
    </lineage>
</organism>
<reference evidence="12" key="4">
    <citation type="submission" date="2025-08" db="UniProtKB">
        <authorList>
            <consortium name="Ensembl"/>
        </authorList>
    </citation>
    <scope>IDENTIFICATION</scope>
</reference>
<dbReference type="GO" id="GO:0005634">
    <property type="term" value="C:nucleus"/>
    <property type="evidence" value="ECO:0007669"/>
    <property type="project" value="UniProtKB-SubCell"/>
</dbReference>
<reference evidence="12" key="5">
    <citation type="submission" date="2025-09" db="UniProtKB">
        <authorList>
            <consortium name="Ensembl"/>
        </authorList>
    </citation>
    <scope>IDENTIFICATION</scope>
</reference>
<dbReference type="RefSeq" id="XP_026866535.1">
    <property type="nucleotide sequence ID" value="XM_027010734.1"/>
</dbReference>
<evidence type="ECO:0000256" key="1">
    <source>
        <dbReference type="ARBA" id="ARBA00004123"/>
    </source>
</evidence>
<reference evidence="13" key="2">
    <citation type="journal article" date="2017" name="Sci. Adv.">
        <title>A tail of two voltages: Proteomic comparison of the three electric organs of the electric eel.</title>
        <authorList>
            <person name="Traeger L.L."/>
            <person name="Sabat G."/>
            <person name="Barrett-Wilt G.A."/>
            <person name="Wells G.B."/>
            <person name="Sussman M.R."/>
        </authorList>
    </citation>
    <scope>NUCLEOTIDE SEQUENCE [LARGE SCALE GENOMIC DNA]</scope>
</reference>
<dbReference type="PANTHER" id="PTHR24340">
    <property type="entry name" value="HOMEOBOX PROTEIN NKX"/>
    <property type="match status" value="1"/>
</dbReference>
<dbReference type="KEGG" id="eee:113577818"/>
<sequence>MAGYQTSFLIHNILSRGTEKNIVSRDYADEFTNSKLLEKSDGIRCSMQSEDSNEDGRGKGIVRGNGRTVPCVLDVDSTSDRQSCEEEYTGEESSHQGNRQIIDRENVESCNFVDRHPKSSKKRSRAAFSHAQVYELERRFNLQRYLSGPERADLAGALKLTETQVKIWFQNRRYKTKRRQIAAELAATSTSTLAKRVAVRVLVKNDQKQYRAEDLATPHFLPLHQSYQYCPYLYCIQPWLSNSTLNGGLY</sequence>
<dbReference type="GeneTree" id="ENSGT00940000165452"/>
<evidence type="ECO:0000256" key="9">
    <source>
        <dbReference type="RuleBase" id="RU000682"/>
    </source>
</evidence>
<evidence type="ECO:0000256" key="5">
    <source>
        <dbReference type="ARBA" id="ARBA00061541"/>
    </source>
</evidence>
<keyword evidence="2 8" id="KW-0238">DNA-binding</keyword>
<dbReference type="GO" id="GO:0001501">
    <property type="term" value="P:skeletal system development"/>
    <property type="evidence" value="ECO:0007669"/>
    <property type="project" value="UniProtKB-ARBA"/>
</dbReference>
<feature type="DNA-binding region" description="Homeobox" evidence="8">
    <location>
        <begin position="121"/>
        <end position="180"/>
    </location>
</feature>
<dbReference type="GeneID" id="113577818"/>
<dbReference type="OMA" id="RFHVQRY"/>
<evidence type="ECO:0000256" key="3">
    <source>
        <dbReference type="ARBA" id="ARBA00023155"/>
    </source>
</evidence>
<dbReference type="GO" id="GO:0030154">
    <property type="term" value="P:cell differentiation"/>
    <property type="evidence" value="ECO:0007669"/>
    <property type="project" value="TreeGrafter"/>
</dbReference>
<dbReference type="GO" id="GO:0000981">
    <property type="term" value="F:DNA-binding transcription factor activity, RNA polymerase II-specific"/>
    <property type="evidence" value="ECO:0007669"/>
    <property type="project" value="InterPro"/>
</dbReference>
<evidence type="ECO:0000256" key="6">
    <source>
        <dbReference type="ARBA" id="ARBA00067519"/>
    </source>
</evidence>
<dbReference type="InterPro" id="IPR001356">
    <property type="entry name" value="HD"/>
</dbReference>
<keyword evidence="4 8" id="KW-0539">Nucleus</keyword>
<keyword evidence="13" id="KW-1185">Reference proteome</keyword>
<name>A0A4W4E3S4_ELEEL</name>
<dbReference type="Ensembl" id="ENSEEET00000006397.2">
    <property type="protein sequence ID" value="ENSEEEP00000006308.1"/>
    <property type="gene ID" value="ENSEEEG00000003355.2"/>
</dbReference>
<dbReference type="OrthoDB" id="6159439at2759"/>
<dbReference type="SMART" id="SM00389">
    <property type="entry name" value="HOX"/>
    <property type="match status" value="1"/>
</dbReference>
<evidence type="ECO:0000256" key="7">
    <source>
        <dbReference type="ARBA" id="ARBA00081047"/>
    </source>
</evidence>
<accession>A0A4W4E3S4</accession>
<dbReference type="GO" id="GO:0000978">
    <property type="term" value="F:RNA polymerase II cis-regulatory region sequence-specific DNA binding"/>
    <property type="evidence" value="ECO:0007669"/>
    <property type="project" value="TreeGrafter"/>
</dbReference>
<dbReference type="InterPro" id="IPR009057">
    <property type="entry name" value="Homeodomain-like_sf"/>
</dbReference>
<dbReference type="Pfam" id="PF00046">
    <property type="entry name" value="Homeodomain"/>
    <property type="match status" value="1"/>
</dbReference>
<feature type="domain" description="Homeobox" evidence="11">
    <location>
        <begin position="119"/>
        <end position="179"/>
    </location>
</feature>
<evidence type="ECO:0000256" key="8">
    <source>
        <dbReference type="PROSITE-ProRule" id="PRU00108"/>
    </source>
</evidence>
<dbReference type="CDD" id="cd00086">
    <property type="entry name" value="homeodomain"/>
    <property type="match status" value="1"/>
</dbReference>
<evidence type="ECO:0000256" key="2">
    <source>
        <dbReference type="ARBA" id="ARBA00023125"/>
    </source>
</evidence>
<dbReference type="InterPro" id="IPR017970">
    <property type="entry name" value="Homeobox_CS"/>
</dbReference>
<keyword evidence="3 8" id="KW-0371">Homeobox</keyword>
<proteinExistence type="inferred from homology"/>
<dbReference type="PANTHER" id="PTHR24340:SF34">
    <property type="entry name" value="HOMEOBOX PROTEIN NKX-3.2"/>
    <property type="match status" value="1"/>
</dbReference>
<protein>
    <recommendedName>
        <fullName evidence="6">Homeobox protein Nkx-3.2</fullName>
    </recommendedName>
    <alternativeName>
        <fullName evidence="7">Bagpipe homeobox protein homolog 1</fullName>
    </alternativeName>
</protein>